<dbReference type="InterPro" id="IPR016195">
    <property type="entry name" value="Pol/histidinol_Pase-like"/>
</dbReference>
<feature type="domain" description="Polymerase/histidinol phosphatase N-terminal" evidence="9">
    <location>
        <begin position="2"/>
        <end position="84"/>
    </location>
</feature>
<keyword evidence="5 8" id="KW-0378">Hydrolase</keyword>
<dbReference type="InterPro" id="IPR010140">
    <property type="entry name" value="Histidinol_P_phosphatase_HisJ"/>
</dbReference>
<keyword evidence="11" id="KW-1185">Reference proteome</keyword>
<dbReference type="InterPro" id="IPR003141">
    <property type="entry name" value="Pol/His_phosphatase_N"/>
</dbReference>
<dbReference type="Proteomes" id="UP001280629">
    <property type="component" value="Unassembled WGS sequence"/>
</dbReference>
<keyword evidence="4 8" id="KW-0028">Amino-acid biosynthesis</keyword>
<protein>
    <recommendedName>
        <fullName evidence="3 8">Histidinol-phosphatase</fullName>
        <shortName evidence="8">HolPase</shortName>
        <ecNumber evidence="3 8">3.1.3.15</ecNumber>
    </recommendedName>
</protein>
<comment type="catalytic activity">
    <reaction evidence="7 8">
        <text>L-histidinol phosphate + H2O = L-histidinol + phosphate</text>
        <dbReference type="Rhea" id="RHEA:14465"/>
        <dbReference type="ChEBI" id="CHEBI:15377"/>
        <dbReference type="ChEBI" id="CHEBI:43474"/>
        <dbReference type="ChEBI" id="CHEBI:57699"/>
        <dbReference type="ChEBI" id="CHEBI:57980"/>
        <dbReference type="EC" id="3.1.3.15"/>
    </reaction>
</comment>
<evidence type="ECO:0000256" key="1">
    <source>
        <dbReference type="ARBA" id="ARBA00004970"/>
    </source>
</evidence>
<evidence type="ECO:0000313" key="11">
    <source>
        <dbReference type="Proteomes" id="UP001280629"/>
    </source>
</evidence>
<dbReference type="Gene3D" id="3.20.20.140">
    <property type="entry name" value="Metal-dependent hydrolases"/>
    <property type="match status" value="1"/>
</dbReference>
<dbReference type="NCBIfam" id="TIGR01856">
    <property type="entry name" value="hisJ_fam"/>
    <property type="match status" value="1"/>
</dbReference>
<dbReference type="EC" id="3.1.3.15" evidence="3 8"/>
<organism evidence="10 11">
    <name type="scientific">Sporosarcina aquimarina</name>
    <dbReference type="NCBI Taxonomy" id="114975"/>
    <lineage>
        <taxon>Bacteria</taxon>
        <taxon>Bacillati</taxon>
        <taxon>Bacillota</taxon>
        <taxon>Bacilli</taxon>
        <taxon>Bacillales</taxon>
        <taxon>Caryophanaceae</taxon>
        <taxon>Sporosarcina</taxon>
    </lineage>
</organism>
<evidence type="ECO:0000256" key="2">
    <source>
        <dbReference type="ARBA" id="ARBA00009152"/>
    </source>
</evidence>
<dbReference type="Pfam" id="PF02811">
    <property type="entry name" value="PHP"/>
    <property type="match status" value="1"/>
</dbReference>
<keyword evidence="6 8" id="KW-0368">Histidine biosynthesis</keyword>
<dbReference type="PANTHER" id="PTHR21039:SF0">
    <property type="entry name" value="HISTIDINOL-PHOSPHATASE"/>
    <property type="match status" value="1"/>
</dbReference>
<evidence type="ECO:0000256" key="7">
    <source>
        <dbReference type="ARBA" id="ARBA00049158"/>
    </source>
</evidence>
<comment type="similarity">
    <text evidence="2 8">Belongs to the PHP hydrolase family. HisK subfamily.</text>
</comment>
<evidence type="ECO:0000313" key="10">
    <source>
        <dbReference type="EMBL" id="MDW0110264.1"/>
    </source>
</evidence>
<name>A0ABU4FZX0_9BACL</name>
<comment type="caution">
    <text evidence="10">The sequence shown here is derived from an EMBL/GenBank/DDBJ whole genome shotgun (WGS) entry which is preliminary data.</text>
</comment>
<dbReference type="RefSeq" id="WP_317935817.1">
    <property type="nucleotide sequence ID" value="NZ_JAUBDH010000005.1"/>
</dbReference>
<reference evidence="10 11" key="1">
    <citation type="submission" date="2023-06" db="EMBL/GenBank/DDBJ databases">
        <title>Sporosarcina sp. nov., isolated from Korean traditional fermented seafood 'Jeotgal'.</title>
        <authorList>
            <person name="Yang A.-I."/>
            <person name="Shin N.-R."/>
        </authorList>
    </citation>
    <scope>NUCLEOTIDE SEQUENCE [LARGE SCALE GENOMIC DNA]</scope>
    <source>
        <strain evidence="10 11">KCTC3840</strain>
    </source>
</reference>
<evidence type="ECO:0000256" key="5">
    <source>
        <dbReference type="ARBA" id="ARBA00022801"/>
    </source>
</evidence>
<evidence type="ECO:0000256" key="3">
    <source>
        <dbReference type="ARBA" id="ARBA00013085"/>
    </source>
</evidence>
<dbReference type="SMART" id="SM00481">
    <property type="entry name" value="POLIIIAc"/>
    <property type="match status" value="1"/>
</dbReference>
<dbReference type="PANTHER" id="PTHR21039">
    <property type="entry name" value="HISTIDINOL PHOSPHATASE-RELATED"/>
    <property type="match status" value="1"/>
</dbReference>
<evidence type="ECO:0000256" key="4">
    <source>
        <dbReference type="ARBA" id="ARBA00022605"/>
    </source>
</evidence>
<dbReference type="SUPFAM" id="SSF89550">
    <property type="entry name" value="PHP domain-like"/>
    <property type="match status" value="1"/>
</dbReference>
<dbReference type="InterPro" id="IPR004013">
    <property type="entry name" value="PHP_dom"/>
</dbReference>
<evidence type="ECO:0000256" key="8">
    <source>
        <dbReference type="RuleBase" id="RU366003"/>
    </source>
</evidence>
<evidence type="ECO:0000256" key="6">
    <source>
        <dbReference type="ARBA" id="ARBA00023102"/>
    </source>
</evidence>
<accession>A0ABU4FZX0</accession>
<proteinExistence type="inferred from homology"/>
<gene>
    <name evidence="10" type="ORF">QT716_09480</name>
</gene>
<dbReference type="EMBL" id="JAUBDH010000005">
    <property type="protein sequence ID" value="MDW0110264.1"/>
    <property type="molecule type" value="Genomic_DNA"/>
</dbReference>
<evidence type="ECO:0000259" key="9">
    <source>
        <dbReference type="SMART" id="SM00481"/>
    </source>
</evidence>
<comment type="pathway">
    <text evidence="1 8">Amino-acid biosynthesis; L-histidine biosynthesis; L-histidine from 5-phospho-alpha-D-ribose 1-diphosphate: step 8/9.</text>
</comment>
<sequence>MFDYHMHTAFSADCKIPPEEMVRAAIKREITELCFTDHVDYDYPDENFIFEFDQQDYREEIAKIQDRYASDIKLKRGVEIGLQPHLLDRYTTFIQEEAFDFVICSLHTVEKQGLHAGTVFENRTIDESFDAYYQELLRCIKNFDAYSVLGHVDLIKRYSKNAASTNFHECLSQIFNEVIPKGKGIEINTSGVRYGMPTAMPSPDILQLYKDCGGEILTIGSDAHRPSDVGFQIRESLQLASSIGFKFVATYEVEEPEFHLIETLLR</sequence>